<reference evidence="9" key="1">
    <citation type="journal article" date="2019" name="Int. J. Syst. Evol. Microbiol.">
        <title>The Global Catalogue of Microorganisms (GCM) 10K type strain sequencing project: providing services to taxonomists for standard genome sequencing and annotation.</title>
        <authorList>
            <consortium name="The Broad Institute Genomics Platform"/>
            <consortium name="The Broad Institute Genome Sequencing Center for Infectious Disease"/>
            <person name="Wu L."/>
            <person name="Ma J."/>
        </authorList>
    </citation>
    <scope>NUCLEOTIDE SEQUENCE [LARGE SCALE GENOMIC DNA]</scope>
    <source>
        <strain evidence="9">CCM 7950</strain>
    </source>
</reference>
<feature type="transmembrane region" description="Helical" evidence="7">
    <location>
        <begin position="66"/>
        <end position="83"/>
    </location>
</feature>
<feature type="transmembrane region" description="Helical" evidence="7">
    <location>
        <begin position="6"/>
        <end position="24"/>
    </location>
</feature>
<comment type="subcellular location">
    <subcellularLocation>
        <location evidence="1 7">Cell membrane</location>
        <topology evidence="1 7">Multi-pass membrane protein</topology>
    </subcellularLocation>
</comment>
<keyword evidence="6 7" id="KW-0472">Membrane</keyword>
<evidence type="ECO:0000256" key="6">
    <source>
        <dbReference type="ARBA" id="ARBA00023136"/>
    </source>
</evidence>
<evidence type="ECO:0000256" key="1">
    <source>
        <dbReference type="ARBA" id="ARBA00004651"/>
    </source>
</evidence>
<dbReference type="RefSeq" id="WP_101775891.1">
    <property type="nucleotide sequence ID" value="NZ_JAUNLA010000003.1"/>
</dbReference>
<protein>
    <recommendedName>
        <fullName evidence="7">UPF0266 membrane protein ACFSAV_06960</fullName>
    </recommendedName>
</protein>
<dbReference type="Pfam" id="PF06173">
    <property type="entry name" value="DUF986"/>
    <property type="match status" value="1"/>
</dbReference>
<feature type="transmembrane region" description="Helical" evidence="7">
    <location>
        <begin position="45"/>
        <end position="60"/>
    </location>
</feature>
<evidence type="ECO:0000256" key="4">
    <source>
        <dbReference type="ARBA" id="ARBA00022692"/>
    </source>
</evidence>
<gene>
    <name evidence="8" type="ORF">ACFSAV_06960</name>
</gene>
<dbReference type="InterPro" id="IPR009328">
    <property type="entry name" value="DUF986"/>
</dbReference>
<evidence type="ECO:0000313" key="9">
    <source>
        <dbReference type="Proteomes" id="UP001597420"/>
    </source>
</evidence>
<evidence type="ECO:0000313" key="8">
    <source>
        <dbReference type="EMBL" id="MFD1806106.1"/>
    </source>
</evidence>
<keyword evidence="3 7" id="KW-1003">Cell membrane</keyword>
<comment type="similarity">
    <text evidence="2 7">Belongs to the UPF0266 family.</text>
</comment>
<keyword evidence="9" id="KW-1185">Reference proteome</keyword>
<evidence type="ECO:0000256" key="2">
    <source>
        <dbReference type="ARBA" id="ARBA00009962"/>
    </source>
</evidence>
<comment type="caution">
    <text evidence="8">The sequence shown here is derived from an EMBL/GenBank/DDBJ whole genome shotgun (WGS) entry which is preliminary data.</text>
</comment>
<evidence type="ECO:0000256" key="3">
    <source>
        <dbReference type="ARBA" id="ARBA00022475"/>
    </source>
</evidence>
<dbReference type="EMBL" id="JBHUFP010000009">
    <property type="protein sequence ID" value="MFD1806106.1"/>
    <property type="molecule type" value="Genomic_DNA"/>
</dbReference>
<evidence type="ECO:0000256" key="5">
    <source>
        <dbReference type="ARBA" id="ARBA00022989"/>
    </source>
</evidence>
<proteinExistence type="inferred from homology"/>
<dbReference type="Proteomes" id="UP001597420">
    <property type="component" value="Unassembled WGS sequence"/>
</dbReference>
<accession>A0ABW4NVY8</accession>
<sequence length="153" mass="17837">MINTLLLTGILLFFFYALYDQFGMDRYKGKTLLKVRLQKQAKKDAVIFIVLIILIVYQAKTSLSALSLYLLATLIILTVYAAFMRSPVLMLKENGFFFGNIYFLYQNIHQINLAEDNILVIDMKSGKRLLVRLLTEFDREQVIQFFGGYKNRE</sequence>
<evidence type="ECO:0000256" key="7">
    <source>
        <dbReference type="HAMAP-Rule" id="MF_01071"/>
    </source>
</evidence>
<keyword evidence="5 7" id="KW-1133">Transmembrane helix</keyword>
<organism evidence="8 9">
    <name type="scientific">Pasteurella oralis</name>
    <dbReference type="NCBI Taxonomy" id="1071947"/>
    <lineage>
        <taxon>Bacteria</taxon>
        <taxon>Pseudomonadati</taxon>
        <taxon>Pseudomonadota</taxon>
        <taxon>Gammaproteobacteria</taxon>
        <taxon>Pasteurellales</taxon>
        <taxon>Pasteurellaceae</taxon>
        <taxon>Pasteurella</taxon>
    </lineage>
</organism>
<dbReference type="NCBIfam" id="NF002791">
    <property type="entry name" value="PRK02913.1"/>
    <property type="match status" value="1"/>
</dbReference>
<keyword evidence="4 7" id="KW-0812">Transmembrane</keyword>
<dbReference type="HAMAP" id="MF_01071">
    <property type="entry name" value="UPF0266"/>
    <property type="match status" value="1"/>
</dbReference>
<dbReference type="PIRSF" id="PIRSF020687">
    <property type="entry name" value="UCP020687"/>
    <property type="match status" value="1"/>
</dbReference>
<name>A0ABW4NVY8_9PAST</name>